<evidence type="ECO:0000259" key="5">
    <source>
        <dbReference type="PROSITE" id="PS51462"/>
    </source>
</evidence>
<gene>
    <name evidence="6" type="ORF">IU459_28545</name>
</gene>
<name>A0ABS0CXY1_9NOCA</name>
<reference evidence="6 7" key="1">
    <citation type="submission" date="2020-10" db="EMBL/GenBank/DDBJ databases">
        <title>Identification of Nocardia species via Next-generation sequencing and recognition of intraspecies genetic diversity.</title>
        <authorList>
            <person name="Li P."/>
            <person name="Li P."/>
            <person name="Lu B."/>
        </authorList>
    </citation>
    <scope>NUCLEOTIDE SEQUENCE [LARGE SCALE GENOMIC DNA]</scope>
    <source>
        <strain evidence="6 7">BJ06-0157</strain>
    </source>
</reference>
<comment type="cofactor">
    <cofactor evidence="1">
        <name>Mg(2+)</name>
        <dbReference type="ChEBI" id="CHEBI:18420"/>
    </cofactor>
</comment>
<evidence type="ECO:0000256" key="3">
    <source>
        <dbReference type="ARBA" id="ARBA00022801"/>
    </source>
</evidence>
<dbReference type="Gene3D" id="3.90.79.10">
    <property type="entry name" value="Nucleoside Triphosphate Pyrophosphohydrolase"/>
    <property type="match status" value="1"/>
</dbReference>
<dbReference type="CDD" id="cd04683">
    <property type="entry name" value="NUDIX_Hydrolase"/>
    <property type="match status" value="1"/>
</dbReference>
<protein>
    <submittedName>
        <fullName evidence="6">NUDIX domain-containing protein</fullName>
    </submittedName>
</protein>
<evidence type="ECO:0000256" key="2">
    <source>
        <dbReference type="ARBA" id="ARBA00005582"/>
    </source>
</evidence>
<dbReference type="InterPro" id="IPR020476">
    <property type="entry name" value="Nudix_hydrolase"/>
</dbReference>
<comment type="similarity">
    <text evidence="2 4">Belongs to the Nudix hydrolase family.</text>
</comment>
<dbReference type="PROSITE" id="PS51462">
    <property type="entry name" value="NUDIX"/>
    <property type="match status" value="1"/>
</dbReference>
<evidence type="ECO:0000313" key="7">
    <source>
        <dbReference type="Proteomes" id="UP000702209"/>
    </source>
</evidence>
<dbReference type="Proteomes" id="UP000702209">
    <property type="component" value="Unassembled WGS sequence"/>
</dbReference>
<sequence length="154" mass="16964">MADRHLVDVHILLVRDDELLLTQRRGDMFEGRWHLPSGKLDAGEPITAAAIREAHEEVGVLIDPTDLHFVHAVHAAGSGPEPRLGMFLQARRWAGEPVNREPDKCAAVQWFPIDQLPDDLIEYPAVGIHAFLDGGTQFSEHGWNTPAVVAGVSI</sequence>
<dbReference type="PANTHER" id="PTHR43046:SF16">
    <property type="entry name" value="ADP-RIBOSE PYROPHOSPHATASE YJHB-RELATED"/>
    <property type="match status" value="1"/>
</dbReference>
<proteinExistence type="inferred from homology"/>
<keyword evidence="3 4" id="KW-0378">Hydrolase</keyword>
<dbReference type="PROSITE" id="PS00893">
    <property type="entry name" value="NUDIX_BOX"/>
    <property type="match status" value="1"/>
</dbReference>
<dbReference type="EMBL" id="JADLQX010000027">
    <property type="protein sequence ID" value="MBF6301459.1"/>
    <property type="molecule type" value="Genomic_DNA"/>
</dbReference>
<keyword evidence="7" id="KW-1185">Reference proteome</keyword>
<accession>A0ABS0CXY1</accession>
<evidence type="ECO:0000313" key="6">
    <source>
        <dbReference type="EMBL" id="MBF6301459.1"/>
    </source>
</evidence>
<dbReference type="PRINTS" id="PR00502">
    <property type="entry name" value="NUDIXFAMILY"/>
</dbReference>
<dbReference type="PANTHER" id="PTHR43046">
    <property type="entry name" value="GDP-MANNOSE MANNOSYL HYDROLASE"/>
    <property type="match status" value="1"/>
</dbReference>
<dbReference type="InterPro" id="IPR000086">
    <property type="entry name" value="NUDIX_hydrolase_dom"/>
</dbReference>
<dbReference type="RefSeq" id="WP_195132674.1">
    <property type="nucleotide sequence ID" value="NZ_JADLQX010000027.1"/>
</dbReference>
<comment type="caution">
    <text evidence="6">The sequence shown here is derived from an EMBL/GenBank/DDBJ whole genome shotgun (WGS) entry which is preliminary data.</text>
</comment>
<dbReference type="InterPro" id="IPR015797">
    <property type="entry name" value="NUDIX_hydrolase-like_dom_sf"/>
</dbReference>
<evidence type="ECO:0000256" key="1">
    <source>
        <dbReference type="ARBA" id="ARBA00001946"/>
    </source>
</evidence>
<evidence type="ECO:0000256" key="4">
    <source>
        <dbReference type="RuleBase" id="RU003476"/>
    </source>
</evidence>
<dbReference type="InterPro" id="IPR020084">
    <property type="entry name" value="NUDIX_hydrolase_CS"/>
</dbReference>
<dbReference type="Pfam" id="PF00293">
    <property type="entry name" value="NUDIX"/>
    <property type="match status" value="1"/>
</dbReference>
<dbReference type="SUPFAM" id="SSF55811">
    <property type="entry name" value="Nudix"/>
    <property type="match status" value="1"/>
</dbReference>
<feature type="domain" description="Nudix hydrolase" evidence="5">
    <location>
        <begin position="3"/>
        <end position="133"/>
    </location>
</feature>
<organism evidence="6 7">
    <name type="scientific">Nocardia amamiensis</name>
    <dbReference type="NCBI Taxonomy" id="404578"/>
    <lineage>
        <taxon>Bacteria</taxon>
        <taxon>Bacillati</taxon>
        <taxon>Actinomycetota</taxon>
        <taxon>Actinomycetes</taxon>
        <taxon>Mycobacteriales</taxon>
        <taxon>Nocardiaceae</taxon>
        <taxon>Nocardia</taxon>
    </lineage>
</organism>